<dbReference type="PROSITE" id="PS51683">
    <property type="entry name" value="SAM_OMT_II"/>
    <property type="match status" value="1"/>
</dbReference>
<dbReference type="InterPro" id="IPR029063">
    <property type="entry name" value="SAM-dependent_MTases_sf"/>
</dbReference>
<evidence type="ECO:0000256" key="1">
    <source>
        <dbReference type="ARBA" id="ARBA00022603"/>
    </source>
</evidence>
<gene>
    <name evidence="5" type="ORF">C2845_PM03G24930</name>
</gene>
<dbReference type="InterPro" id="IPR001077">
    <property type="entry name" value="COMT_C"/>
</dbReference>
<dbReference type="Gene3D" id="3.40.50.150">
    <property type="entry name" value="Vaccinia Virus protein VP39"/>
    <property type="match status" value="1"/>
</dbReference>
<evidence type="ECO:0000256" key="2">
    <source>
        <dbReference type="ARBA" id="ARBA00022679"/>
    </source>
</evidence>
<dbReference type="Pfam" id="PF00891">
    <property type="entry name" value="Methyltransf_2"/>
    <property type="match status" value="1"/>
</dbReference>
<keyword evidence="1" id="KW-0489">Methyltransferase</keyword>
<evidence type="ECO:0000313" key="5">
    <source>
        <dbReference type="EMBL" id="RLN32910.1"/>
    </source>
</evidence>
<dbReference type="SUPFAM" id="SSF53335">
    <property type="entry name" value="S-adenosyl-L-methionine-dependent methyltransferases"/>
    <property type="match status" value="1"/>
</dbReference>
<protein>
    <recommendedName>
        <fullName evidence="4">O-methyltransferase C-terminal domain-containing protein</fullName>
    </recommendedName>
</protein>
<comment type="caution">
    <text evidence="5">The sequence shown here is derived from an EMBL/GenBank/DDBJ whole genome shotgun (WGS) entry which is preliminary data.</text>
</comment>
<organism evidence="5 6">
    <name type="scientific">Panicum miliaceum</name>
    <name type="common">Proso millet</name>
    <name type="synonym">Broomcorn millet</name>
    <dbReference type="NCBI Taxonomy" id="4540"/>
    <lineage>
        <taxon>Eukaryota</taxon>
        <taxon>Viridiplantae</taxon>
        <taxon>Streptophyta</taxon>
        <taxon>Embryophyta</taxon>
        <taxon>Tracheophyta</taxon>
        <taxon>Spermatophyta</taxon>
        <taxon>Magnoliopsida</taxon>
        <taxon>Liliopsida</taxon>
        <taxon>Poales</taxon>
        <taxon>Poaceae</taxon>
        <taxon>PACMAD clade</taxon>
        <taxon>Panicoideae</taxon>
        <taxon>Panicodae</taxon>
        <taxon>Paniceae</taxon>
        <taxon>Panicinae</taxon>
        <taxon>Panicum</taxon>
        <taxon>Panicum sect. Panicum</taxon>
    </lineage>
</organism>
<dbReference type="PANTHER" id="PTHR11746">
    <property type="entry name" value="O-METHYLTRANSFERASE"/>
    <property type="match status" value="1"/>
</dbReference>
<reference evidence="6" key="1">
    <citation type="journal article" date="2019" name="Nat. Commun.">
        <title>The genome of broomcorn millet.</title>
        <authorList>
            <person name="Zou C."/>
            <person name="Miki D."/>
            <person name="Li D."/>
            <person name="Tang Q."/>
            <person name="Xiao L."/>
            <person name="Rajput S."/>
            <person name="Deng P."/>
            <person name="Jia W."/>
            <person name="Huang R."/>
            <person name="Zhang M."/>
            <person name="Sun Y."/>
            <person name="Hu J."/>
            <person name="Fu X."/>
            <person name="Schnable P.S."/>
            <person name="Li F."/>
            <person name="Zhang H."/>
            <person name="Feng B."/>
            <person name="Zhu X."/>
            <person name="Liu R."/>
            <person name="Schnable J.C."/>
            <person name="Zhu J.-K."/>
            <person name="Zhang H."/>
        </authorList>
    </citation>
    <scope>NUCLEOTIDE SEQUENCE [LARGE SCALE GENOMIC DNA]</scope>
</reference>
<evidence type="ECO:0000256" key="3">
    <source>
        <dbReference type="ARBA" id="ARBA00022691"/>
    </source>
</evidence>
<dbReference type="AlphaFoldDB" id="A0A3L6T6Y7"/>
<dbReference type="OrthoDB" id="1712360at2759"/>
<dbReference type="GO" id="GO:0008171">
    <property type="term" value="F:O-methyltransferase activity"/>
    <property type="evidence" value="ECO:0007669"/>
    <property type="project" value="InterPro"/>
</dbReference>
<keyword evidence="3" id="KW-0949">S-adenosyl-L-methionine</keyword>
<keyword evidence="2" id="KW-0808">Transferase</keyword>
<feature type="domain" description="O-methyltransferase C-terminal" evidence="4">
    <location>
        <begin position="2"/>
        <end position="99"/>
    </location>
</feature>
<dbReference type="STRING" id="4540.A0A3L6T6Y7"/>
<keyword evidence="6" id="KW-1185">Reference proteome</keyword>
<dbReference type="EMBL" id="PQIB02000002">
    <property type="protein sequence ID" value="RLN32910.1"/>
    <property type="molecule type" value="Genomic_DNA"/>
</dbReference>
<proteinExistence type="predicted"/>
<evidence type="ECO:0000259" key="4">
    <source>
        <dbReference type="Pfam" id="PF00891"/>
    </source>
</evidence>
<dbReference type="Proteomes" id="UP000275267">
    <property type="component" value="Unassembled WGS sequence"/>
</dbReference>
<dbReference type="GO" id="GO:0032259">
    <property type="term" value="P:methylation"/>
    <property type="evidence" value="ECO:0007669"/>
    <property type="project" value="UniProtKB-KW"/>
</dbReference>
<name>A0A3L6T6Y7_PANMI</name>
<sequence>MAHGAGFYDVVRRDAAFAVCFDEAMGSDSRFVSEIVVREYGEVLAGVTSLVDVGGHNGTTARAIARAFPHVRCSVLDLPRVVDAMPADDTVEFVAGDMRVHPSG</sequence>
<accession>A0A3L6T6Y7</accession>
<evidence type="ECO:0000313" key="6">
    <source>
        <dbReference type="Proteomes" id="UP000275267"/>
    </source>
</evidence>
<dbReference type="InterPro" id="IPR016461">
    <property type="entry name" value="COMT-like"/>
</dbReference>